<name>A0A8H4VXU3_9HELO</name>
<dbReference type="Proteomes" id="UP000566819">
    <property type="component" value="Unassembled WGS sequence"/>
</dbReference>
<accession>A0A8H4VXU3</accession>
<dbReference type="CDD" id="cd01298">
    <property type="entry name" value="ATZ_TRZ_like"/>
    <property type="match status" value="1"/>
</dbReference>
<evidence type="ECO:0008006" key="8">
    <source>
        <dbReference type="Google" id="ProtNLM"/>
    </source>
</evidence>
<dbReference type="OrthoDB" id="194468at2759"/>
<evidence type="ECO:0000256" key="3">
    <source>
        <dbReference type="ARBA" id="ARBA00022833"/>
    </source>
</evidence>
<keyword evidence="1" id="KW-0479">Metal-binding</keyword>
<organism evidence="6 7">
    <name type="scientific">Cudoniella acicularis</name>
    <dbReference type="NCBI Taxonomy" id="354080"/>
    <lineage>
        <taxon>Eukaryota</taxon>
        <taxon>Fungi</taxon>
        <taxon>Dikarya</taxon>
        <taxon>Ascomycota</taxon>
        <taxon>Pezizomycotina</taxon>
        <taxon>Leotiomycetes</taxon>
        <taxon>Helotiales</taxon>
        <taxon>Tricladiaceae</taxon>
        <taxon>Cudoniella</taxon>
    </lineage>
</organism>
<dbReference type="AlphaFoldDB" id="A0A8H4VXU3"/>
<dbReference type="Pfam" id="PF06985">
    <property type="entry name" value="HET"/>
    <property type="match status" value="1"/>
</dbReference>
<dbReference type="FunFam" id="3.20.20.140:FF:000014">
    <property type="entry name" value="5-methylthioadenosine/S-adenosylhomocysteine deaminase"/>
    <property type="match status" value="1"/>
</dbReference>
<dbReference type="InterPro" id="IPR006680">
    <property type="entry name" value="Amidohydro-rel"/>
</dbReference>
<dbReference type="Pfam" id="PF01979">
    <property type="entry name" value="Amidohydro_1"/>
    <property type="match status" value="1"/>
</dbReference>
<gene>
    <name evidence="6" type="ORF">G7Y89_g13858</name>
</gene>
<keyword evidence="7" id="KW-1185">Reference proteome</keyword>
<dbReference type="PANTHER" id="PTHR43794">
    <property type="entry name" value="AMINOHYDROLASE SSNA-RELATED"/>
    <property type="match status" value="1"/>
</dbReference>
<dbReference type="SUPFAM" id="SSF51556">
    <property type="entry name" value="Metallo-dependent hydrolases"/>
    <property type="match status" value="1"/>
</dbReference>
<reference evidence="6 7" key="1">
    <citation type="submission" date="2020-03" db="EMBL/GenBank/DDBJ databases">
        <title>Draft Genome Sequence of Cudoniella acicularis.</title>
        <authorList>
            <person name="Buettner E."/>
            <person name="Kellner H."/>
        </authorList>
    </citation>
    <scope>NUCLEOTIDE SEQUENCE [LARGE SCALE GENOMIC DNA]</scope>
    <source>
        <strain evidence="6 7">DSM 108380</strain>
    </source>
</reference>
<comment type="caution">
    <text evidence="6">The sequence shown here is derived from an EMBL/GenBank/DDBJ whole genome shotgun (WGS) entry which is preliminary data.</text>
</comment>
<evidence type="ECO:0000256" key="2">
    <source>
        <dbReference type="ARBA" id="ARBA00022801"/>
    </source>
</evidence>
<feature type="domain" description="Heterokaryon incompatibility" evidence="5">
    <location>
        <begin position="466"/>
        <end position="563"/>
    </location>
</feature>
<dbReference type="EMBL" id="JAAMPI010001697">
    <property type="protein sequence ID" value="KAF4624315.1"/>
    <property type="molecule type" value="Genomic_DNA"/>
</dbReference>
<evidence type="ECO:0000256" key="1">
    <source>
        <dbReference type="ARBA" id="ARBA00022723"/>
    </source>
</evidence>
<protein>
    <recommendedName>
        <fullName evidence="8">Amidohydrolase-related domain-containing protein</fullName>
    </recommendedName>
</protein>
<sequence>MLYLHATIITVNSARDIFVDGGILVTGNKIADIGKAEKLKEKYPDEETVDLTGRIVFPGLVSTHMHTAQTLLRGAADDLELVSWLCERIWVLQGNFTAEDGYAAARISIAEMLLTGTTCFLESMFADRYGFDGLCRAVEESGIRGCLGKIVMDIATYAKDAAWAMHPGLVEDREMSLLGALKMWEKWDKAADDRIRVWFGARTPGGVSDALYKEMTGLSKEKNIPITMHCAEVKADREFFASQEHTPMSYCSSVGLLGPSTVLVHMVHLDDSDIAALAETGTHVAHCPTSNAKLASGICRLPELLSSGVNVGLGTDGAPCNNTNDLLQEMKLAAIIHKAKSYDPTIISAEQVMEMATINGAKALGLEKKIGSLEVGKKADFVGIDMRRCHLQPWFSPVSVVVYTATGRDVEIVVVDGKVVVKGGKLVTMDEEGIWREAERRGKEVVERAGLMEKLEEFFESETPPYAILSHTWGPQECSLQDILDNEAKAIQKTGYAKIKKTCEQALRDGLEYAWVDTCCIDKSSSADLSEAINSMFQWYTEVAICYAYLVDVPPNSEPRVTTQDHEAVHVISSSVQSFSLRGLNRNIEIVRRAQLGSEKSKPESSNGLYLADSSNGSLTWGLGRIVCPGRFYATVVLKQVLVNMLLEYDFELHDIKANDHSNGVHL</sequence>
<dbReference type="InterPro" id="IPR032466">
    <property type="entry name" value="Metal_Hydrolase"/>
</dbReference>
<proteinExistence type="predicted"/>
<dbReference type="InterPro" id="IPR011059">
    <property type="entry name" value="Metal-dep_hydrolase_composite"/>
</dbReference>
<evidence type="ECO:0000259" key="4">
    <source>
        <dbReference type="Pfam" id="PF01979"/>
    </source>
</evidence>
<keyword evidence="3" id="KW-0862">Zinc</keyword>
<dbReference type="GO" id="GO:0004497">
    <property type="term" value="F:monooxygenase activity"/>
    <property type="evidence" value="ECO:0007669"/>
    <property type="project" value="InterPro"/>
</dbReference>
<evidence type="ECO:0000259" key="5">
    <source>
        <dbReference type="Pfam" id="PF06985"/>
    </source>
</evidence>
<dbReference type="SUPFAM" id="SSF48264">
    <property type="entry name" value="Cytochrome P450"/>
    <property type="match status" value="1"/>
</dbReference>
<dbReference type="GO" id="GO:0016814">
    <property type="term" value="F:hydrolase activity, acting on carbon-nitrogen (but not peptide) bonds, in cyclic amidines"/>
    <property type="evidence" value="ECO:0007669"/>
    <property type="project" value="UniProtKB-ARBA"/>
</dbReference>
<dbReference type="GO" id="GO:0020037">
    <property type="term" value="F:heme binding"/>
    <property type="evidence" value="ECO:0007669"/>
    <property type="project" value="InterPro"/>
</dbReference>
<dbReference type="GO" id="GO:0005506">
    <property type="term" value="F:iron ion binding"/>
    <property type="evidence" value="ECO:0007669"/>
    <property type="project" value="InterPro"/>
</dbReference>
<dbReference type="InterPro" id="IPR010730">
    <property type="entry name" value="HET"/>
</dbReference>
<dbReference type="Gene3D" id="1.10.630.10">
    <property type="entry name" value="Cytochrome P450"/>
    <property type="match status" value="1"/>
</dbReference>
<keyword evidence="2" id="KW-0378">Hydrolase</keyword>
<dbReference type="InterPro" id="IPR050287">
    <property type="entry name" value="MTA/SAH_deaminase"/>
</dbReference>
<dbReference type="GO" id="GO:0019239">
    <property type="term" value="F:deaminase activity"/>
    <property type="evidence" value="ECO:0007669"/>
    <property type="project" value="UniProtKB-ARBA"/>
</dbReference>
<evidence type="ECO:0000313" key="7">
    <source>
        <dbReference type="Proteomes" id="UP000566819"/>
    </source>
</evidence>
<dbReference type="PANTHER" id="PTHR43794:SF11">
    <property type="entry name" value="AMIDOHYDROLASE-RELATED DOMAIN-CONTAINING PROTEIN"/>
    <property type="match status" value="1"/>
</dbReference>
<feature type="domain" description="Amidohydrolase-related" evidence="4">
    <location>
        <begin position="55"/>
        <end position="420"/>
    </location>
</feature>
<dbReference type="GO" id="GO:0016705">
    <property type="term" value="F:oxidoreductase activity, acting on paired donors, with incorporation or reduction of molecular oxygen"/>
    <property type="evidence" value="ECO:0007669"/>
    <property type="project" value="InterPro"/>
</dbReference>
<dbReference type="Gene3D" id="2.30.40.10">
    <property type="entry name" value="Urease, subunit C, domain 1"/>
    <property type="match status" value="1"/>
</dbReference>
<dbReference type="SUPFAM" id="SSF51338">
    <property type="entry name" value="Composite domain of metallo-dependent hydrolases"/>
    <property type="match status" value="1"/>
</dbReference>
<dbReference type="Gene3D" id="3.20.20.140">
    <property type="entry name" value="Metal-dependent hydrolases"/>
    <property type="match status" value="1"/>
</dbReference>
<dbReference type="InterPro" id="IPR036396">
    <property type="entry name" value="Cyt_P450_sf"/>
</dbReference>
<evidence type="ECO:0000313" key="6">
    <source>
        <dbReference type="EMBL" id="KAF4624315.1"/>
    </source>
</evidence>